<dbReference type="eggNOG" id="COG0262">
    <property type="taxonomic scope" value="Bacteria"/>
</dbReference>
<feature type="domain" description="Bacterial bifunctional deaminase-reductase C-terminal" evidence="1">
    <location>
        <begin position="8"/>
        <end position="173"/>
    </location>
</feature>
<dbReference type="EC" id="1.1.1.193" evidence="2"/>
<sequence>MANQSHSKVRVYMASSLDGYIAGPNHDLEWLNKDHSRAGDLADDANFLQFDPFMEQVGCMLMGRNTYDVLEAMGHWVYGDVPVLVATSRAIARPASATIKAVSGDIHALIAQATTLANGKDVYIDGGNMIQQALSASLIDEMTLTYIPVLLSQGVRLFDNLAGHSALQFTGSASHGGMLQVSSRLVRE</sequence>
<organism evidence="2 3">
    <name type="scientific">Ewingella americana (strain ATCC 33852 / DSM 4580 / CCUG 14506 / JCM 5911 / LMG 7869 / NCTC 12157 / CDC 1468-78)</name>
    <dbReference type="NCBI Taxonomy" id="910964"/>
    <lineage>
        <taxon>Bacteria</taxon>
        <taxon>Pseudomonadati</taxon>
        <taxon>Pseudomonadota</taxon>
        <taxon>Gammaproteobacteria</taxon>
        <taxon>Enterobacterales</taxon>
        <taxon>Yersiniaceae</taxon>
        <taxon>Ewingella</taxon>
    </lineage>
</organism>
<comment type="caution">
    <text evidence="2">The sequence shown here is derived from an EMBL/GenBank/DDBJ whole genome shotgun (WGS) entry which is preliminary data.</text>
</comment>
<evidence type="ECO:0000313" key="3">
    <source>
        <dbReference type="Proteomes" id="UP000028640"/>
    </source>
</evidence>
<evidence type="ECO:0000259" key="1">
    <source>
        <dbReference type="Pfam" id="PF01872"/>
    </source>
</evidence>
<dbReference type="Proteomes" id="UP000028640">
    <property type="component" value="Unassembled WGS sequence"/>
</dbReference>
<dbReference type="OrthoDB" id="9782335at2"/>
<proteinExistence type="predicted"/>
<keyword evidence="2" id="KW-0560">Oxidoreductase</keyword>
<accession>A0A085GEB6</accession>
<evidence type="ECO:0000313" key="2">
    <source>
        <dbReference type="EMBL" id="KFC82061.1"/>
    </source>
</evidence>
<dbReference type="InterPro" id="IPR002734">
    <property type="entry name" value="RibDG_C"/>
</dbReference>
<dbReference type="Gene3D" id="3.40.430.10">
    <property type="entry name" value="Dihydrofolate Reductase, subunit A"/>
    <property type="match status" value="1"/>
</dbReference>
<dbReference type="STRING" id="910964.GEAM_1590"/>
<dbReference type="GO" id="GO:0008703">
    <property type="term" value="F:5-amino-6-(5-phosphoribosylamino)uracil reductase activity"/>
    <property type="evidence" value="ECO:0007669"/>
    <property type="project" value="UniProtKB-EC"/>
</dbReference>
<dbReference type="SUPFAM" id="SSF53597">
    <property type="entry name" value="Dihydrofolate reductase-like"/>
    <property type="match status" value="1"/>
</dbReference>
<dbReference type="GO" id="GO:0009231">
    <property type="term" value="P:riboflavin biosynthetic process"/>
    <property type="evidence" value="ECO:0007669"/>
    <property type="project" value="InterPro"/>
</dbReference>
<dbReference type="PANTHER" id="PTHR38011">
    <property type="entry name" value="DIHYDROFOLATE REDUCTASE FAMILY PROTEIN (AFU_ORTHOLOGUE AFUA_8G06820)"/>
    <property type="match status" value="1"/>
</dbReference>
<reference evidence="2 3" key="1">
    <citation type="submission" date="2014-05" db="EMBL/GenBank/DDBJ databases">
        <title>ATOL: Assembling a taxonomically balanced genome-scale reconstruction of the evolutionary history of the Enterobacteriaceae.</title>
        <authorList>
            <person name="Plunkett G.III."/>
            <person name="Neeno-Eckwall E.C."/>
            <person name="Glasner J.D."/>
            <person name="Perna N.T."/>
        </authorList>
    </citation>
    <scope>NUCLEOTIDE SEQUENCE [LARGE SCALE GENOMIC DNA]</scope>
    <source>
        <strain evidence="2 3">ATCC 33852</strain>
    </source>
</reference>
<dbReference type="InterPro" id="IPR050765">
    <property type="entry name" value="Riboflavin_Biosynth_HTPR"/>
</dbReference>
<dbReference type="GeneID" id="78379937"/>
<gene>
    <name evidence="2" type="ORF">GEAM_1590</name>
</gene>
<keyword evidence="3" id="KW-1185">Reference proteome</keyword>
<name>A0A085GEB6_EWIA3</name>
<dbReference type="Pfam" id="PF01872">
    <property type="entry name" value="RibD_C"/>
    <property type="match status" value="1"/>
</dbReference>
<dbReference type="EMBL" id="JMPJ01000044">
    <property type="protein sequence ID" value="KFC82061.1"/>
    <property type="molecule type" value="Genomic_DNA"/>
</dbReference>
<dbReference type="InterPro" id="IPR024072">
    <property type="entry name" value="DHFR-like_dom_sf"/>
</dbReference>
<dbReference type="AlphaFoldDB" id="A0A085GEB6"/>
<dbReference type="RefSeq" id="WP_051899445.1">
    <property type="nucleotide sequence ID" value="NZ_JMPJ01000044.1"/>
</dbReference>
<protein>
    <submittedName>
        <fullName evidence="2">Putative dihydrofolate reductase</fullName>
        <ecNumber evidence="2">1.1.1.193</ecNumber>
    </submittedName>
</protein>
<dbReference type="PANTHER" id="PTHR38011:SF11">
    <property type="entry name" value="2,5-DIAMINO-6-RIBOSYLAMINO-4(3H)-PYRIMIDINONE 5'-PHOSPHATE REDUCTASE"/>
    <property type="match status" value="1"/>
</dbReference>